<dbReference type="STRING" id="42253.NITMOv2_0121"/>
<evidence type="ECO:0000313" key="5">
    <source>
        <dbReference type="Proteomes" id="UP000069205"/>
    </source>
</evidence>
<dbReference type="EMBL" id="CP011801">
    <property type="protein sequence ID" value="ALA56561.1"/>
    <property type="molecule type" value="Genomic_DNA"/>
</dbReference>
<name>A0A0K2GKA1_NITMO</name>
<dbReference type="InterPro" id="IPR010982">
    <property type="entry name" value="Lambda_DNA-bd_dom_sf"/>
</dbReference>
<keyword evidence="5" id="KW-1185">Reference proteome</keyword>
<evidence type="ECO:0000259" key="2">
    <source>
        <dbReference type="PROSITE" id="PS50943"/>
    </source>
</evidence>
<proteinExistence type="predicted"/>
<dbReference type="KEGG" id="nmv:NITMOv2_0121"/>
<dbReference type="Pfam" id="PF13560">
    <property type="entry name" value="HTH_31"/>
    <property type="match status" value="1"/>
</dbReference>
<dbReference type="AlphaFoldDB" id="A0A0K2GKA1"/>
<dbReference type="Gene3D" id="1.10.260.40">
    <property type="entry name" value="lambda repressor-like DNA-binding domains"/>
    <property type="match status" value="1"/>
</dbReference>
<dbReference type="GO" id="GO:0003677">
    <property type="term" value="F:DNA binding"/>
    <property type="evidence" value="ECO:0007669"/>
    <property type="project" value="InterPro"/>
</dbReference>
<dbReference type="KEGG" id="nmv:NITMOv2_4661"/>
<dbReference type="EMBL" id="CP011801">
    <property type="protein sequence ID" value="ALA61032.1"/>
    <property type="molecule type" value="Genomic_DNA"/>
</dbReference>
<dbReference type="SMART" id="SM00530">
    <property type="entry name" value="HTH_XRE"/>
    <property type="match status" value="1"/>
</dbReference>
<feature type="domain" description="HTH cro/C1-type" evidence="2">
    <location>
        <begin position="42"/>
        <end position="104"/>
    </location>
</feature>
<dbReference type="InterPro" id="IPR001387">
    <property type="entry name" value="Cro/C1-type_HTH"/>
</dbReference>
<dbReference type="SUPFAM" id="SSF47413">
    <property type="entry name" value="lambda repressor-like DNA-binding domains"/>
    <property type="match status" value="1"/>
</dbReference>
<protein>
    <recommendedName>
        <fullName evidence="2">HTH cro/C1-type domain-containing protein</fullName>
    </recommendedName>
</protein>
<sequence>MLQKRCYNSLRIAHGLLFINSSTEFIFLMKDRERQLRFGRHLRRLREERTLGLRELAREVSTLLRGRGLSATYLSAIENGAKPAPRPKVLKALAHVLAVSPAEIEWLARGWHVELLSRHLSSHAAYGSLLRQMRQRKASRPELLSALAAIQAEIPLKTNEACILHFDSGGEVLIVTRPSRSSLQSIVDPEEELVCLPE</sequence>
<evidence type="ECO:0000313" key="3">
    <source>
        <dbReference type="EMBL" id="ALA56561.1"/>
    </source>
</evidence>
<dbReference type="Proteomes" id="UP000069205">
    <property type="component" value="Chromosome"/>
</dbReference>
<keyword evidence="1" id="KW-0812">Transmembrane</keyword>
<evidence type="ECO:0000313" key="4">
    <source>
        <dbReference type="EMBL" id="ALA61032.1"/>
    </source>
</evidence>
<evidence type="ECO:0000256" key="1">
    <source>
        <dbReference type="SAM" id="Phobius"/>
    </source>
</evidence>
<gene>
    <name evidence="3" type="ORF">NITMOv2_0121</name>
    <name evidence="4" type="ORF">NITMOv2_4661</name>
</gene>
<dbReference type="PATRIC" id="fig|42253.5.peg.120"/>
<organism evidence="4 5">
    <name type="scientific">Nitrospira moscoviensis</name>
    <dbReference type="NCBI Taxonomy" id="42253"/>
    <lineage>
        <taxon>Bacteria</taxon>
        <taxon>Pseudomonadati</taxon>
        <taxon>Nitrospirota</taxon>
        <taxon>Nitrospiria</taxon>
        <taxon>Nitrospirales</taxon>
        <taxon>Nitrospiraceae</taxon>
        <taxon>Nitrospira</taxon>
    </lineage>
</organism>
<dbReference type="PROSITE" id="PS50943">
    <property type="entry name" value="HTH_CROC1"/>
    <property type="match status" value="1"/>
</dbReference>
<accession>A0A0K2GKA1</accession>
<keyword evidence="1" id="KW-1133">Transmembrane helix</keyword>
<keyword evidence="1" id="KW-0472">Membrane</keyword>
<reference evidence="4 5" key="1">
    <citation type="journal article" date="2015" name="Proc. Natl. Acad. Sci. U.S.A.">
        <title>Expanded metabolic versatility of ubiquitous nitrite-oxidizing bacteria from the genus Nitrospira.</title>
        <authorList>
            <person name="Koch H."/>
            <person name="Lucker S."/>
            <person name="Albertsen M."/>
            <person name="Kitzinger K."/>
            <person name="Herbold C."/>
            <person name="Spieck E."/>
            <person name="Nielsen P.H."/>
            <person name="Wagner M."/>
            <person name="Daims H."/>
        </authorList>
    </citation>
    <scope>NUCLEOTIDE SEQUENCE [LARGE SCALE GENOMIC DNA]</scope>
    <source>
        <strain evidence="4 5">NSP M-1</strain>
    </source>
</reference>
<feature type="transmembrane region" description="Helical" evidence="1">
    <location>
        <begin position="12"/>
        <end position="29"/>
    </location>
</feature>